<dbReference type="EMBL" id="DRLD01000192">
    <property type="protein sequence ID" value="HED10431.1"/>
    <property type="molecule type" value="Genomic_DNA"/>
</dbReference>
<dbReference type="Proteomes" id="UP000886005">
    <property type="component" value="Unassembled WGS sequence"/>
</dbReference>
<dbReference type="InterPro" id="IPR010767">
    <property type="entry name" value="Phage_CGC-2007_Cje0229"/>
</dbReference>
<gene>
    <name evidence="1" type="ORF">ENJ10_07060</name>
</gene>
<sequence>MIIVNPGPSRVNRKEAIVEYDFSQNRVYAWDGCSPKIYFFWFLIIGTPDWWPHTEKILTLSPEVPPKIVPREVFWQKALHASLVHDALYQYLDEIPIAKKDVDMLFYQMLRQSGSSVILAAVYRFM</sequence>
<organism evidence="1">
    <name type="scientific">Caldithrix abyssi</name>
    <dbReference type="NCBI Taxonomy" id="187145"/>
    <lineage>
        <taxon>Bacteria</taxon>
        <taxon>Pseudomonadati</taxon>
        <taxon>Calditrichota</taxon>
        <taxon>Calditrichia</taxon>
        <taxon>Calditrichales</taxon>
        <taxon>Calditrichaceae</taxon>
        <taxon>Caldithrix</taxon>
    </lineage>
</organism>
<evidence type="ECO:0000313" key="1">
    <source>
        <dbReference type="EMBL" id="HED10431.1"/>
    </source>
</evidence>
<dbReference type="Pfam" id="PF07087">
    <property type="entry name" value="DUF1353"/>
    <property type="match status" value="1"/>
</dbReference>
<protein>
    <submittedName>
        <fullName evidence="1">DUF1353 domain-containing protein</fullName>
    </submittedName>
</protein>
<feature type="non-terminal residue" evidence="1">
    <location>
        <position position="126"/>
    </location>
</feature>
<accession>A0A7V1LLW7</accession>
<dbReference type="AlphaFoldDB" id="A0A7V1LLW7"/>
<name>A0A7V1LLW7_CALAY</name>
<reference evidence="1" key="1">
    <citation type="journal article" date="2020" name="mSystems">
        <title>Genome- and Community-Level Interaction Insights into Carbon Utilization and Element Cycling Functions of Hydrothermarchaeota in Hydrothermal Sediment.</title>
        <authorList>
            <person name="Zhou Z."/>
            <person name="Liu Y."/>
            <person name="Xu W."/>
            <person name="Pan J."/>
            <person name="Luo Z.H."/>
            <person name="Li M."/>
        </authorList>
    </citation>
    <scope>NUCLEOTIDE SEQUENCE [LARGE SCALE GENOMIC DNA]</scope>
    <source>
        <strain evidence="1">HyVt-456</strain>
    </source>
</reference>
<comment type="caution">
    <text evidence="1">The sequence shown here is derived from an EMBL/GenBank/DDBJ whole genome shotgun (WGS) entry which is preliminary data.</text>
</comment>
<proteinExistence type="predicted"/>